<feature type="region of interest" description="Disordered" evidence="1">
    <location>
        <begin position="61"/>
        <end position="108"/>
    </location>
</feature>
<accession>A0A4S8Q3I0</accession>
<name>A0A4S8Q3I0_9ACTN</name>
<evidence type="ECO:0000313" key="4">
    <source>
        <dbReference type="Proteomes" id="UP000308760"/>
    </source>
</evidence>
<evidence type="ECO:0000313" key="3">
    <source>
        <dbReference type="EMBL" id="THV38570.1"/>
    </source>
</evidence>
<dbReference type="EMBL" id="STGY01000067">
    <property type="protein sequence ID" value="THV38570.1"/>
    <property type="molecule type" value="Genomic_DNA"/>
</dbReference>
<evidence type="ECO:0000256" key="1">
    <source>
        <dbReference type="SAM" id="MobiDB-lite"/>
    </source>
</evidence>
<comment type="caution">
    <text evidence="3">The sequence shown here is derived from an EMBL/GenBank/DDBJ whole genome shotgun (WGS) entry which is preliminary data.</text>
</comment>
<protein>
    <submittedName>
        <fullName evidence="3">Uncharacterized protein</fullName>
    </submittedName>
</protein>
<dbReference type="OrthoDB" id="5172861at2"/>
<dbReference type="AlphaFoldDB" id="A0A4S8Q3I0"/>
<evidence type="ECO:0000256" key="2">
    <source>
        <dbReference type="SAM" id="Phobius"/>
    </source>
</evidence>
<feature type="transmembrane region" description="Helical" evidence="2">
    <location>
        <begin position="39"/>
        <end position="61"/>
    </location>
</feature>
<keyword evidence="2" id="KW-0472">Membrane</keyword>
<organism evidence="3 4">
    <name type="scientific">Glycomyces buryatensis</name>
    <dbReference type="NCBI Taxonomy" id="2570927"/>
    <lineage>
        <taxon>Bacteria</taxon>
        <taxon>Bacillati</taxon>
        <taxon>Actinomycetota</taxon>
        <taxon>Actinomycetes</taxon>
        <taxon>Glycomycetales</taxon>
        <taxon>Glycomycetaceae</taxon>
        <taxon>Glycomyces</taxon>
    </lineage>
</organism>
<dbReference type="SUPFAM" id="SSF69304">
    <property type="entry name" value="Tricorn protease N-terminal domain"/>
    <property type="match status" value="1"/>
</dbReference>
<gene>
    <name evidence="3" type="ORF">FAB82_19215</name>
</gene>
<proteinExistence type="predicted"/>
<dbReference type="Proteomes" id="UP000308760">
    <property type="component" value="Unassembled WGS sequence"/>
</dbReference>
<keyword evidence="2" id="KW-1133">Transmembrane helix</keyword>
<reference evidence="3 4" key="2">
    <citation type="submission" date="2019-05" db="EMBL/GenBank/DDBJ databases">
        <title>Glycomyces buryatensis sp. nov.</title>
        <authorList>
            <person name="Nikitina E."/>
        </authorList>
    </citation>
    <scope>NUCLEOTIDE SEQUENCE [LARGE SCALE GENOMIC DNA]</scope>
    <source>
        <strain evidence="3 4">18</strain>
    </source>
</reference>
<sequence length="384" mass="40146">MPDSLRELLQRLAAEGGTPPQDLTAGAMKKARVIGRRRMAAGALGAVAGLALTGIAAAALITPGDDSPPPPTNRETTEAPTNSPTDDENEAEGDCGRPSTDWTGWGDSASTMELTELPEALYLELTWSDGTLTQVHRYAGGDSEYVLEGESMGFSVAPDGNRYATTPMCGMAIATIGENAAAITGLGIDSLFCSPTWAPDSNSVAITVPSPEYDEGYLLDLATGEQTDLPEEVSCSPRWSAGGEYLVNGEGTVAMRTDGSDRTELAGASTWTSDETFSGLSAISADLGRACLQFDDAELASSGHIDPWRCDRLVDTASGDAIGLPVDTQENQVVFLADGGMIVSGRSGEDITVSLMDADMSLLDSRTLDAQDASTTRLMGYYTG</sequence>
<keyword evidence="2" id="KW-0812">Transmembrane</keyword>
<dbReference type="InterPro" id="IPR011042">
    <property type="entry name" value="6-blade_b-propeller_TolB-like"/>
</dbReference>
<dbReference type="Gene3D" id="2.120.10.30">
    <property type="entry name" value="TolB, C-terminal domain"/>
    <property type="match status" value="1"/>
</dbReference>
<reference evidence="4" key="1">
    <citation type="submission" date="2019-04" db="EMBL/GenBank/DDBJ databases">
        <title>Nocardioides xinjiangensis sp. nov.</title>
        <authorList>
            <person name="Liu S."/>
        </authorList>
    </citation>
    <scope>NUCLEOTIDE SEQUENCE [LARGE SCALE GENOMIC DNA]</scope>
    <source>
        <strain evidence="4">18</strain>
    </source>
</reference>
<keyword evidence="4" id="KW-1185">Reference proteome</keyword>
<dbReference type="RefSeq" id="WP_136536153.1">
    <property type="nucleotide sequence ID" value="NZ_STGY01000067.1"/>
</dbReference>